<proteinExistence type="predicted"/>
<dbReference type="InterPro" id="IPR024623">
    <property type="entry name" value="YtxH"/>
</dbReference>
<dbReference type="AlphaFoldDB" id="A0A4R1RK77"/>
<dbReference type="OrthoDB" id="598035at2"/>
<accession>A0A4R1RK77</accession>
<dbReference type="InterPro" id="IPR052928">
    <property type="entry name" value="Desiccation-related_membrane"/>
</dbReference>
<sequence>MKSNVLGVLAGIATGALLGVLFAPDKGSKTRKKIKNKTVEAKENLKEEFDNFLDTVSKKYESAVKSGEEILEKGKKEVKKAANSKS</sequence>
<gene>
    <name evidence="1" type="ORF">EV196_104132</name>
</gene>
<dbReference type="PANTHER" id="PTHR35792">
    <property type="entry name" value="GENERAL STRESS PROTEIN"/>
    <property type="match status" value="1"/>
</dbReference>
<reference evidence="1 2" key="1">
    <citation type="submission" date="2019-03" db="EMBL/GenBank/DDBJ databases">
        <title>Genomic Encyclopedia of Type Strains, Phase IV (KMG-IV): sequencing the most valuable type-strain genomes for metagenomic binning, comparative biology and taxonomic classification.</title>
        <authorList>
            <person name="Goeker M."/>
        </authorList>
    </citation>
    <scope>NUCLEOTIDE SEQUENCE [LARGE SCALE GENOMIC DNA]</scope>
    <source>
        <strain evidence="1 2">DSM 18792</strain>
    </source>
</reference>
<dbReference type="Pfam" id="PF12732">
    <property type="entry name" value="YtxH"/>
    <property type="match status" value="1"/>
</dbReference>
<dbReference type="RefSeq" id="WP_132217588.1">
    <property type="nucleotide sequence ID" value="NZ_OX156936.1"/>
</dbReference>
<protein>
    <submittedName>
        <fullName evidence="1">YtxH-like protein</fullName>
    </submittedName>
</protein>
<dbReference type="PANTHER" id="PTHR35792:SF2">
    <property type="entry name" value="GENERAL STRESS PROTEIN"/>
    <property type="match status" value="1"/>
</dbReference>
<organism evidence="1 2">
    <name type="scientific">Mariniflexile fucanivorans</name>
    <dbReference type="NCBI Taxonomy" id="264023"/>
    <lineage>
        <taxon>Bacteria</taxon>
        <taxon>Pseudomonadati</taxon>
        <taxon>Bacteroidota</taxon>
        <taxon>Flavobacteriia</taxon>
        <taxon>Flavobacteriales</taxon>
        <taxon>Flavobacteriaceae</taxon>
        <taxon>Mariniflexile</taxon>
    </lineage>
</organism>
<dbReference type="EMBL" id="SLUP01000004">
    <property type="protein sequence ID" value="TCL66102.1"/>
    <property type="molecule type" value="Genomic_DNA"/>
</dbReference>
<evidence type="ECO:0000313" key="1">
    <source>
        <dbReference type="EMBL" id="TCL66102.1"/>
    </source>
</evidence>
<dbReference type="Proteomes" id="UP000295455">
    <property type="component" value="Unassembled WGS sequence"/>
</dbReference>
<keyword evidence="2" id="KW-1185">Reference proteome</keyword>
<name>A0A4R1RK77_9FLAO</name>
<comment type="caution">
    <text evidence="1">The sequence shown here is derived from an EMBL/GenBank/DDBJ whole genome shotgun (WGS) entry which is preliminary data.</text>
</comment>
<evidence type="ECO:0000313" key="2">
    <source>
        <dbReference type="Proteomes" id="UP000295455"/>
    </source>
</evidence>